<evidence type="ECO:0000259" key="17">
    <source>
        <dbReference type="Pfam" id="PF02233"/>
    </source>
</evidence>
<dbReference type="InterPro" id="IPR029035">
    <property type="entry name" value="DHS-like_NAD/FAD-binding_dom"/>
</dbReference>
<dbReference type="Proteomes" id="UP000316292">
    <property type="component" value="Unassembled WGS sequence"/>
</dbReference>
<feature type="transmembrane region" description="Helical" evidence="16">
    <location>
        <begin position="60"/>
        <end position="79"/>
    </location>
</feature>
<evidence type="ECO:0000256" key="10">
    <source>
        <dbReference type="ARBA" id="ARBA00022967"/>
    </source>
</evidence>
<keyword evidence="8 16" id="KW-0812">Transmembrane</keyword>
<feature type="transmembrane region" description="Helical" evidence="16">
    <location>
        <begin position="217"/>
        <end position="235"/>
    </location>
</feature>
<feature type="transmembrane region" description="Helical" evidence="16">
    <location>
        <begin position="6"/>
        <end position="25"/>
    </location>
</feature>
<evidence type="ECO:0000256" key="1">
    <source>
        <dbReference type="ARBA" id="ARBA00003943"/>
    </source>
</evidence>
<dbReference type="Pfam" id="PF02233">
    <property type="entry name" value="PNTB"/>
    <property type="match status" value="1"/>
</dbReference>
<evidence type="ECO:0000256" key="15">
    <source>
        <dbReference type="PIRNR" id="PIRNR000204"/>
    </source>
</evidence>
<keyword evidence="9 15" id="KW-0521">NADP</keyword>
<evidence type="ECO:0000256" key="8">
    <source>
        <dbReference type="ARBA" id="ARBA00022692"/>
    </source>
</evidence>
<evidence type="ECO:0000313" key="18">
    <source>
        <dbReference type="EMBL" id="TMQ50894.1"/>
    </source>
</evidence>
<dbReference type="PANTHER" id="PTHR44758:SF1">
    <property type="entry name" value="NAD(P) TRANSHYDROGENASE SUBUNIT BETA"/>
    <property type="match status" value="1"/>
</dbReference>
<feature type="transmembrane region" description="Helical" evidence="16">
    <location>
        <begin position="37"/>
        <end position="54"/>
    </location>
</feature>
<evidence type="ECO:0000256" key="14">
    <source>
        <dbReference type="ARBA" id="ARBA00048202"/>
    </source>
</evidence>
<dbReference type="GO" id="GO:0050661">
    <property type="term" value="F:NADP binding"/>
    <property type="evidence" value="ECO:0007669"/>
    <property type="project" value="InterPro"/>
</dbReference>
<evidence type="ECO:0000256" key="9">
    <source>
        <dbReference type="ARBA" id="ARBA00022857"/>
    </source>
</evidence>
<accession>A0A538SHP0</accession>
<dbReference type="PANTHER" id="PTHR44758">
    <property type="entry name" value="NAD(P) TRANSHYDROGENASE SUBUNIT BETA"/>
    <property type="match status" value="1"/>
</dbReference>
<dbReference type="EC" id="7.1.1.1" evidence="4 15"/>
<evidence type="ECO:0000256" key="2">
    <source>
        <dbReference type="ARBA" id="ARBA00004429"/>
    </source>
</evidence>
<proteinExistence type="inferred from homology"/>
<comment type="function">
    <text evidence="1 15">The transhydrogenation between NADH and NADP is coupled to respiration and ATP hydrolysis and functions as a proton pump across the membrane.</text>
</comment>
<comment type="catalytic activity">
    <reaction evidence="14 15">
        <text>NAD(+) + NADPH + H(+)(in) = NADH + NADP(+) + H(+)(out)</text>
        <dbReference type="Rhea" id="RHEA:47992"/>
        <dbReference type="ChEBI" id="CHEBI:15378"/>
        <dbReference type="ChEBI" id="CHEBI:57540"/>
        <dbReference type="ChEBI" id="CHEBI:57783"/>
        <dbReference type="ChEBI" id="CHEBI:57945"/>
        <dbReference type="ChEBI" id="CHEBI:58349"/>
        <dbReference type="EC" id="7.1.1.1"/>
    </reaction>
</comment>
<dbReference type="GO" id="GO:0005886">
    <property type="term" value="C:plasma membrane"/>
    <property type="evidence" value="ECO:0007669"/>
    <property type="project" value="UniProtKB-SubCell"/>
</dbReference>
<keyword evidence="11 16" id="KW-1133">Transmembrane helix</keyword>
<evidence type="ECO:0000256" key="4">
    <source>
        <dbReference type="ARBA" id="ARBA00012943"/>
    </source>
</evidence>
<reference evidence="18 19" key="1">
    <citation type="journal article" date="2019" name="Nat. Microbiol.">
        <title>Mediterranean grassland soil C-N compound turnover is dependent on rainfall and depth, and is mediated by genomically divergent microorganisms.</title>
        <authorList>
            <person name="Diamond S."/>
            <person name="Andeer P.F."/>
            <person name="Li Z."/>
            <person name="Crits-Christoph A."/>
            <person name="Burstein D."/>
            <person name="Anantharaman K."/>
            <person name="Lane K.R."/>
            <person name="Thomas B.C."/>
            <person name="Pan C."/>
            <person name="Northen T.R."/>
            <person name="Banfield J.F."/>
        </authorList>
    </citation>
    <scope>NUCLEOTIDE SEQUENCE [LARGE SCALE GENOMIC DNA]</scope>
    <source>
        <strain evidence="18">WS_1</strain>
    </source>
</reference>
<feature type="transmembrane region" description="Helical" evidence="16">
    <location>
        <begin position="191"/>
        <end position="210"/>
    </location>
</feature>
<dbReference type="Gene3D" id="3.40.50.1220">
    <property type="entry name" value="TPP-binding domain"/>
    <property type="match status" value="1"/>
</dbReference>
<organism evidence="18 19">
    <name type="scientific">Eiseniibacteriota bacterium</name>
    <dbReference type="NCBI Taxonomy" id="2212470"/>
    <lineage>
        <taxon>Bacteria</taxon>
        <taxon>Candidatus Eiseniibacteriota</taxon>
    </lineage>
</organism>
<keyword evidence="10 15" id="KW-1278">Translocase</keyword>
<evidence type="ECO:0000256" key="6">
    <source>
        <dbReference type="ARBA" id="ARBA00022475"/>
    </source>
</evidence>
<evidence type="ECO:0000313" key="19">
    <source>
        <dbReference type="Proteomes" id="UP000316292"/>
    </source>
</evidence>
<dbReference type="AlphaFoldDB" id="A0A538SHP0"/>
<comment type="caution">
    <text evidence="18">The sequence shown here is derived from an EMBL/GenBank/DDBJ whole genome shotgun (WGS) entry which is preliminary data.</text>
</comment>
<gene>
    <name evidence="18" type="ORF">E6K71_01270</name>
</gene>
<dbReference type="GO" id="GO:0008750">
    <property type="term" value="F:proton-translocating NAD(P)+ transhydrogenase activity"/>
    <property type="evidence" value="ECO:0007669"/>
    <property type="project" value="UniProtKB-EC"/>
</dbReference>
<evidence type="ECO:0000256" key="12">
    <source>
        <dbReference type="ARBA" id="ARBA00023027"/>
    </source>
</evidence>
<protein>
    <recommendedName>
        <fullName evidence="5 15">NAD(P) transhydrogenase subunit beta</fullName>
        <ecNumber evidence="4 15">7.1.1.1</ecNumber>
    </recommendedName>
    <alternativeName>
        <fullName evidence="15">Nicotinamide nucleotide transhydrogenase subunit beta</fullName>
    </alternativeName>
</protein>
<dbReference type="SUPFAM" id="SSF52467">
    <property type="entry name" value="DHS-like NAD/FAD-binding domain"/>
    <property type="match status" value="1"/>
</dbReference>
<dbReference type="InterPro" id="IPR034300">
    <property type="entry name" value="PNTB-like"/>
</dbReference>
<name>A0A538SHP0_UNCEI</name>
<evidence type="ECO:0000256" key="16">
    <source>
        <dbReference type="SAM" id="Phobius"/>
    </source>
</evidence>
<evidence type="ECO:0000256" key="5">
    <source>
        <dbReference type="ARBA" id="ARBA00014581"/>
    </source>
</evidence>
<feature type="transmembrane region" description="Helical" evidence="16">
    <location>
        <begin position="241"/>
        <end position="261"/>
    </location>
</feature>
<feature type="transmembrane region" description="Helical" evidence="16">
    <location>
        <begin position="123"/>
        <end position="146"/>
    </location>
</feature>
<sequence length="472" mass="49411">MLPHPPASAIRVAYLIASVLFILGIKMLSSPRSARRGNTLAAAGMLLALIATLLDREIVSYGTILAGVVVGGVIGTIAARRVAMTAMPQMVALFNGSGGGAAAIVSSLEYLRFARADLPVPPVMSVTILVGALIGAISFTGSIVAFGKLQGLVTERAVTYPLQKPLNLALFVAIVGIGAWLVWTGQPNPTVYAWFAGLSLLFGVLFVIPIGGGDMPVVISLLNSFTGLATAATGFSLHNHVLIISGTLVGASGTLLTYLMCKAMNRPITNVLFGAFGAVKAGGPKGAARPDVAEGKQVRDVSVEDVATMLAYARRVIIIPGYGLAVAQAQHGVRELAELLKSRGVEVKYAIHPVAGRMPGHMNVLLAEANVPYEELYDLDAINPEFDETDVALVIGANDVVNPAARSDPGSPIYGMPILDADKAQHIVIMKRSMKPGFAGIENELFYDPKAMMLFGDAKDSISKLTAAVKSV</sequence>
<evidence type="ECO:0000256" key="11">
    <source>
        <dbReference type="ARBA" id="ARBA00022989"/>
    </source>
</evidence>
<dbReference type="PIRSF" id="PIRSF000204">
    <property type="entry name" value="PNTB"/>
    <property type="match status" value="1"/>
</dbReference>
<dbReference type="InterPro" id="IPR012136">
    <property type="entry name" value="NADH_DH_b"/>
</dbReference>
<keyword evidence="6 15" id="KW-1003">Cell membrane</keyword>
<keyword evidence="13 15" id="KW-0472">Membrane</keyword>
<feature type="domain" description="NADP transhydrogenase beta-like" evidence="17">
    <location>
        <begin position="11"/>
        <end position="467"/>
    </location>
</feature>
<comment type="similarity">
    <text evidence="3 15">Belongs to the PNT beta subunit family.</text>
</comment>
<comment type="subcellular location">
    <subcellularLocation>
        <location evidence="2">Cell inner membrane</location>
        <topology evidence="2">Multi-pass membrane protein</topology>
    </subcellularLocation>
</comment>
<feature type="transmembrane region" description="Helical" evidence="16">
    <location>
        <begin position="166"/>
        <end position="185"/>
    </location>
</feature>
<dbReference type="EMBL" id="VBOR01000026">
    <property type="protein sequence ID" value="TMQ50894.1"/>
    <property type="molecule type" value="Genomic_DNA"/>
</dbReference>
<dbReference type="FunFam" id="3.40.50.1220:FF:000002">
    <property type="entry name" value="NAD(P) transhydrogenase subunit beta"/>
    <property type="match status" value="1"/>
</dbReference>
<keyword evidence="12 15" id="KW-0520">NAD</keyword>
<evidence type="ECO:0000256" key="3">
    <source>
        <dbReference type="ARBA" id="ARBA00007919"/>
    </source>
</evidence>
<evidence type="ECO:0000256" key="13">
    <source>
        <dbReference type="ARBA" id="ARBA00023136"/>
    </source>
</evidence>
<feature type="transmembrane region" description="Helical" evidence="16">
    <location>
        <begin position="91"/>
        <end position="111"/>
    </location>
</feature>
<evidence type="ECO:0000256" key="7">
    <source>
        <dbReference type="ARBA" id="ARBA00022519"/>
    </source>
</evidence>
<keyword evidence="7 15" id="KW-0997">Cell inner membrane</keyword>